<protein>
    <submittedName>
        <fullName evidence="7">O-antigen ligase</fullName>
    </submittedName>
</protein>
<feature type="domain" description="O-antigen ligase-related" evidence="6">
    <location>
        <begin position="213"/>
        <end position="349"/>
    </location>
</feature>
<gene>
    <name evidence="7" type="ORF">FHS94_001146</name>
</gene>
<keyword evidence="2 5" id="KW-0812">Transmembrane</keyword>
<evidence type="ECO:0000313" key="8">
    <source>
        <dbReference type="Proteomes" id="UP000546200"/>
    </source>
</evidence>
<dbReference type="GO" id="GO:0016020">
    <property type="term" value="C:membrane"/>
    <property type="evidence" value="ECO:0007669"/>
    <property type="project" value="UniProtKB-SubCell"/>
</dbReference>
<name>A0A7W9BBR9_9SPHN</name>
<dbReference type="PANTHER" id="PTHR37422:SF13">
    <property type="entry name" value="LIPOPOLYSACCHARIDE BIOSYNTHESIS PROTEIN PA4999-RELATED"/>
    <property type="match status" value="1"/>
</dbReference>
<feature type="transmembrane region" description="Helical" evidence="5">
    <location>
        <begin position="204"/>
        <end position="221"/>
    </location>
</feature>
<feature type="transmembrane region" description="Helical" evidence="5">
    <location>
        <begin position="332"/>
        <end position="356"/>
    </location>
</feature>
<sequence>MNQAATLSARRGWRAIPDRDRVPLPIAMAVFLACYLSWRPSRDIMFTASDMLFLLGGWILLTRKRLPAEPLGPFTAPWLIAFTTMLAGLLIGSVASGSPDRWTIVAVQYIFAWIVLPFLLIGHGHRYTMILARMWLLGVVAMELVGIIVYSTFDMSFETARQVLGLDFISGSRRLGVFATDANWNGAVIAMTLPFAFYLASKKLIGPIFTVVSVAILVSALTFSASFTAFTASVMAIVIFLTVGAVRPKPWAILLVLAAGSLVVTGEYTPEIFQKRVGDAIETGDISEAGTFTGRVALIADAWEMAGDHLLVGIGVDQDRVVSKLRAPVHNMYLLVLVEGGITALLGWVGMMLVGLATAISAFRHDRLVAAVALSVLTTFFIFSTASPHMYARLWAVPVLVALAVARDVSMQAEGGEPTRSGRRFATRFRPADARLSSTAR</sequence>
<accession>A0A7W9BBR9</accession>
<feature type="transmembrane region" description="Helical" evidence="5">
    <location>
        <begin position="102"/>
        <end position="122"/>
    </location>
</feature>
<feature type="transmembrane region" description="Helical" evidence="5">
    <location>
        <begin position="368"/>
        <end position="386"/>
    </location>
</feature>
<organism evidence="7 8">
    <name type="scientific">Sphingomonas aerophila</name>
    <dbReference type="NCBI Taxonomy" id="1344948"/>
    <lineage>
        <taxon>Bacteria</taxon>
        <taxon>Pseudomonadati</taxon>
        <taxon>Pseudomonadota</taxon>
        <taxon>Alphaproteobacteria</taxon>
        <taxon>Sphingomonadales</taxon>
        <taxon>Sphingomonadaceae</taxon>
        <taxon>Sphingomonas</taxon>
    </lineage>
</organism>
<keyword evidence="8" id="KW-1185">Reference proteome</keyword>
<dbReference type="InterPro" id="IPR007016">
    <property type="entry name" value="O-antigen_ligase-rel_domated"/>
</dbReference>
<reference evidence="7 8" key="1">
    <citation type="submission" date="2020-08" db="EMBL/GenBank/DDBJ databases">
        <title>Genomic Encyclopedia of Type Strains, Phase IV (KMG-IV): sequencing the most valuable type-strain genomes for metagenomic binning, comparative biology and taxonomic classification.</title>
        <authorList>
            <person name="Goeker M."/>
        </authorList>
    </citation>
    <scope>NUCLEOTIDE SEQUENCE [LARGE SCALE GENOMIC DNA]</scope>
    <source>
        <strain evidence="7 8">DSM 100044</strain>
    </source>
</reference>
<dbReference type="EMBL" id="JACIJK010000003">
    <property type="protein sequence ID" value="MBB5714315.1"/>
    <property type="molecule type" value="Genomic_DNA"/>
</dbReference>
<dbReference type="PANTHER" id="PTHR37422">
    <property type="entry name" value="TEICHURONIC ACID BIOSYNTHESIS PROTEIN TUAE"/>
    <property type="match status" value="1"/>
</dbReference>
<evidence type="ECO:0000256" key="2">
    <source>
        <dbReference type="ARBA" id="ARBA00022692"/>
    </source>
</evidence>
<dbReference type="RefSeq" id="WP_184055525.1">
    <property type="nucleotide sequence ID" value="NZ_JACIJK010000003.1"/>
</dbReference>
<keyword evidence="3 5" id="KW-1133">Transmembrane helix</keyword>
<feature type="transmembrane region" description="Helical" evidence="5">
    <location>
        <begin position="227"/>
        <end position="246"/>
    </location>
</feature>
<evidence type="ECO:0000259" key="6">
    <source>
        <dbReference type="Pfam" id="PF04932"/>
    </source>
</evidence>
<feature type="transmembrane region" description="Helical" evidence="5">
    <location>
        <begin position="74"/>
        <end position="96"/>
    </location>
</feature>
<dbReference type="Pfam" id="PF04932">
    <property type="entry name" value="Wzy_C"/>
    <property type="match status" value="1"/>
</dbReference>
<comment type="subcellular location">
    <subcellularLocation>
        <location evidence="1">Membrane</location>
        <topology evidence="1">Multi-pass membrane protein</topology>
    </subcellularLocation>
</comment>
<proteinExistence type="predicted"/>
<evidence type="ECO:0000256" key="5">
    <source>
        <dbReference type="SAM" id="Phobius"/>
    </source>
</evidence>
<feature type="transmembrane region" description="Helical" evidence="5">
    <location>
        <begin position="21"/>
        <end position="38"/>
    </location>
</feature>
<comment type="caution">
    <text evidence="7">The sequence shown here is derived from an EMBL/GenBank/DDBJ whole genome shotgun (WGS) entry which is preliminary data.</text>
</comment>
<evidence type="ECO:0000313" key="7">
    <source>
        <dbReference type="EMBL" id="MBB5714315.1"/>
    </source>
</evidence>
<dbReference type="AlphaFoldDB" id="A0A7W9BBR9"/>
<feature type="transmembrane region" description="Helical" evidence="5">
    <location>
        <begin position="251"/>
        <end position="269"/>
    </location>
</feature>
<feature type="transmembrane region" description="Helical" evidence="5">
    <location>
        <begin position="182"/>
        <end position="199"/>
    </location>
</feature>
<evidence type="ECO:0000256" key="1">
    <source>
        <dbReference type="ARBA" id="ARBA00004141"/>
    </source>
</evidence>
<feature type="transmembrane region" description="Helical" evidence="5">
    <location>
        <begin position="44"/>
        <end position="62"/>
    </location>
</feature>
<evidence type="ECO:0000256" key="3">
    <source>
        <dbReference type="ARBA" id="ARBA00022989"/>
    </source>
</evidence>
<keyword evidence="4 5" id="KW-0472">Membrane</keyword>
<evidence type="ECO:0000256" key="4">
    <source>
        <dbReference type="ARBA" id="ARBA00023136"/>
    </source>
</evidence>
<dbReference type="GO" id="GO:0016874">
    <property type="term" value="F:ligase activity"/>
    <property type="evidence" value="ECO:0007669"/>
    <property type="project" value="UniProtKB-KW"/>
</dbReference>
<dbReference type="InterPro" id="IPR051533">
    <property type="entry name" value="WaaL-like"/>
</dbReference>
<dbReference type="Proteomes" id="UP000546200">
    <property type="component" value="Unassembled WGS sequence"/>
</dbReference>
<keyword evidence="7" id="KW-0436">Ligase</keyword>
<feature type="transmembrane region" description="Helical" evidence="5">
    <location>
        <begin position="134"/>
        <end position="153"/>
    </location>
</feature>